<evidence type="ECO:0000313" key="2">
    <source>
        <dbReference type="Proteomes" id="UP000183508"/>
    </source>
</evidence>
<organism evidence="1 2">
    <name type="scientific">Alicyclobacillus macrosporangiidus</name>
    <dbReference type="NCBI Taxonomy" id="392015"/>
    <lineage>
        <taxon>Bacteria</taxon>
        <taxon>Bacillati</taxon>
        <taxon>Bacillota</taxon>
        <taxon>Bacilli</taxon>
        <taxon>Bacillales</taxon>
        <taxon>Alicyclobacillaceae</taxon>
        <taxon>Alicyclobacillus</taxon>
    </lineage>
</organism>
<keyword evidence="2" id="KW-1185">Reference proteome</keyword>
<dbReference type="EMBL" id="FPBV01000001">
    <property type="protein sequence ID" value="SFU39629.1"/>
    <property type="molecule type" value="Genomic_DNA"/>
</dbReference>
<evidence type="ECO:0000313" key="1">
    <source>
        <dbReference type="EMBL" id="SFU39629.1"/>
    </source>
</evidence>
<dbReference type="AlphaFoldDB" id="A0A1I7FTT9"/>
<name>A0A1I7FTT9_9BACL</name>
<gene>
    <name evidence="1" type="ORF">SAMN05421543_101453</name>
</gene>
<proteinExistence type="predicted"/>
<dbReference type="RefSeq" id="WP_074949075.1">
    <property type="nucleotide sequence ID" value="NZ_FPBV01000001.1"/>
</dbReference>
<dbReference type="STRING" id="392015.SAMN05421543_101453"/>
<protein>
    <submittedName>
        <fullName evidence="1">Uncharacterized protein</fullName>
    </submittedName>
</protein>
<accession>A0A1I7FTT9</accession>
<sequence length="73" mass="8146">MPIIKESPVHVVQVRAFCEECGGELKSTGFGWPDFPMKYEHICDGCGNRYMLEMVYPATEFGTVHRHAGAGRA</sequence>
<reference evidence="2" key="1">
    <citation type="submission" date="2016-10" db="EMBL/GenBank/DDBJ databases">
        <authorList>
            <person name="Varghese N."/>
        </authorList>
    </citation>
    <scope>NUCLEOTIDE SEQUENCE [LARGE SCALE GENOMIC DNA]</scope>
    <source>
        <strain evidence="2">DSM 17980</strain>
    </source>
</reference>
<dbReference type="Proteomes" id="UP000183508">
    <property type="component" value="Unassembled WGS sequence"/>
</dbReference>